<accession>A0A8J6K7Z9</accession>
<protein>
    <submittedName>
        <fullName evidence="1">Uncharacterized protein</fullName>
    </submittedName>
</protein>
<evidence type="ECO:0000313" key="1">
    <source>
        <dbReference type="EMBL" id="KAG9484158.1"/>
    </source>
</evidence>
<evidence type="ECO:0000313" key="2">
    <source>
        <dbReference type="Proteomes" id="UP000770717"/>
    </source>
</evidence>
<dbReference type="Proteomes" id="UP000770717">
    <property type="component" value="Unassembled WGS sequence"/>
</dbReference>
<gene>
    <name evidence="1" type="ORF">GDO78_009850</name>
</gene>
<comment type="caution">
    <text evidence="1">The sequence shown here is derived from an EMBL/GenBank/DDBJ whole genome shotgun (WGS) entry which is preliminary data.</text>
</comment>
<keyword evidence="2" id="KW-1185">Reference proteome</keyword>
<dbReference type="EMBL" id="WNTK01000005">
    <property type="protein sequence ID" value="KAG9484158.1"/>
    <property type="molecule type" value="Genomic_DNA"/>
</dbReference>
<name>A0A8J6K7Z9_ELECQ</name>
<dbReference type="AlphaFoldDB" id="A0A8J6K7Z9"/>
<reference evidence="1" key="1">
    <citation type="thesis" date="2020" institute="ProQuest LLC" country="789 East Eisenhower Parkway, Ann Arbor, MI, USA">
        <title>Comparative Genomics and Chromosome Evolution.</title>
        <authorList>
            <person name="Mudd A.B."/>
        </authorList>
    </citation>
    <scope>NUCLEOTIDE SEQUENCE</scope>
    <source>
        <strain evidence="1">HN-11 Male</strain>
        <tissue evidence="1">Kidney and liver</tissue>
    </source>
</reference>
<proteinExistence type="predicted"/>
<organism evidence="1 2">
    <name type="scientific">Eleutherodactylus coqui</name>
    <name type="common">Puerto Rican coqui</name>
    <dbReference type="NCBI Taxonomy" id="57060"/>
    <lineage>
        <taxon>Eukaryota</taxon>
        <taxon>Metazoa</taxon>
        <taxon>Chordata</taxon>
        <taxon>Craniata</taxon>
        <taxon>Vertebrata</taxon>
        <taxon>Euteleostomi</taxon>
        <taxon>Amphibia</taxon>
        <taxon>Batrachia</taxon>
        <taxon>Anura</taxon>
        <taxon>Neobatrachia</taxon>
        <taxon>Hyloidea</taxon>
        <taxon>Eleutherodactylidae</taxon>
        <taxon>Eleutherodactylinae</taxon>
        <taxon>Eleutherodactylus</taxon>
        <taxon>Eleutherodactylus</taxon>
    </lineage>
</organism>
<sequence>MRGHVISYLSHRRKKFQTEFETLHHSLLTAQKEHMNSRDDNSYQTFTTAKPLLNTFVHTHAHWQTQLTKNKFYRWENKTGL</sequence>